<dbReference type="HOGENOM" id="CLU_2907322_0_0_1"/>
<reference evidence="2" key="2">
    <citation type="submission" date="2013-12" db="EMBL/GenBank/DDBJ databases">
        <authorList>
            <person name="Yu Y."/>
            <person name="Lee S."/>
            <person name="de Baynast K."/>
            <person name="Wissotski M."/>
            <person name="Liu L."/>
            <person name="Talag J."/>
            <person name="Goicoechea J."/>
            <person name="Angelova A."/>
            <person name="Jetty R."/>
            <person name="Kudrna D."/>
            <person name="Golser W."/>
            <person name="Rivera L."/>
            <person name="Zhang J."/>
            <person name="Wing R."/>
        </authorList>
    </citation>
    <scope>NUCLEOTIDE SEQUENCE</scope>
</reference>
<sequence length="62" mass="6771">MDISLGCLRIRLPLFAVFAKLKVRRLTMSGSIVSVISATPSSRIDAHFYESSLSADLKGCQI</sequence>
<dbReference type="Gramene" id="LPERR04G12370.1">
    <property type="protein sequence ID" value="LPERR04G12370.1"/>
    <property type="gene ID" value="LPERR04G12370"/>
</dbReference>
<organism evidence="1 2">
    <name type="scientific">Leersia perrieri</name>
    <dbReference type="NCBI Taxonomy" id="77586"/>
    <lineage>
        <taxon>Eukaryota</taxon>
        <taxon>Viridiplantae</taxon>
        <taxon>Streptophyta</taxon>
        <taxon>Embryophyta</taxon>
        <taxon>Tracheophyta</taxon>
        <taxon>Spermatophyta</taxon>
        <taxon>Magnoliopsida</taxon>
        <taxon>Liliopsida</taxon>
        <taxon>Poales</taxon>
        <taxon>Poaceae</taxon>
        <taxon>BOP clade</taxon>
        <taxon>Oryzoideae</taxon>
        <taxon>Oryzeae</taxon>
        <taxon>Oryzinae</taxon>
        <taxon>Leersia</taxon>
    </lineage>
</organism>
<evidence type="ECO:0000313" key="1">
    <source>
        <dbReference type="EnsemblPlants" id="LPERR04G12370.1"/>
    </source>
</evidence>
<protein>
    <submittedName>
        <fullName evidence="1">Uncharacterized protein</fullName>
    </submittedName>
</protein>
<name>A0A0D9W632_9ORYZ</name>
<evidence type="ECO:0000313" key="2">
    <source>
        <dbReference type="Proteomes" id="UP000032180"/>
    </source>
</evidence>
<dbReference type="EnsemblPlants" id="LPERR04G12370.1">
    <property type="protein sequence ID" value="LPERR04G12370.1"/>
    <property type="gene ID" value="LPERR04G12370"/>
</dbReference>
<dbReference type="AlphaFoldDB" id="A0A0D9W632"/>
<reference evidence="1" key="3">
    <citation type="submission" date="2015-04" db="UniProtKB">
        <authorList>
            <consortium name="EnsemblPlants"/>
        </authorList>
    </citation>
    <scope>IDENTIFICATION</scope>
</reference>
<accession>A0A0D9W632</accession>
<reference evidence="1 2" key="1">
    <citation type="submission" date="2012-08" db="EMBL/GenBank/DDBJ databases">
        <title>Oryza genome evolution.</title>
        <authorList>
            <person name="Wing R.A."/>
        </authorList>
    </citation>
    <scope>NUCLEOTIDE SEQUENCE</scope>
</reference>
<dbReference type="Proteomes" id="UP000032180">
    <property type="component" value="Chromosome 4"/>
</dbReference>
<keyword evidence="2" id="KW-1185">Reference proteome</keyword>
<proteinExistence type="predicted"/>